<dbReference type="SUPFAM" id="SSF52833">
    <property type="entry name" value="Thioredoxin-like"/>
    <property type="match status" value="1"/>
</dbReference>
<dbReference type="RefSeq" id="WP_068340446.1">
    <property type="nucleotide sequence ID" value="NZ_LQBP01000012.1"/>
</dbReference>
<dbReference type="PROSITE" id="PS50405">
    <property type="entry name" value="GST_CTER"/>
    <property type="match status" value="1"/>
</dbReference>
<dbReference type="CDD" id="cd00299">
    <property type="entry name" value="GST_C_family"/>
    <property type="match status" value="1"/>
</dbReference>
<dbReference type="PANTHER" id="PTHR43968">
    <property type="match status" value="1"/>
</dbReference>
<dbReference type="CDD" id="cd00570">
    <property type="entry name" value="GST_N_family"/>
    <property type="match status" value="1"/>
</dbReference>
<evidence type="ECO:0000313" key="6">
    <source>
        <dbReference type="EMBL" id="KUJ77213.1"/>
    </source>
</evidence>
<dbReference type="SFLD" id="SFLDG01152">
    <property type="entry name" value="Main.3:_Omega-_and_Tau-like"/>
    <property type="match status" value="1"/>
</dbReference>
<proteinExistence type="predicted"/>
<feature type="domain" description="GST N-terminal" evidence="4">
    <location>
        <begin position="1"/>
        <end position="79"/>
    </location>
</feature>
<dbReference type="InterPro" id="IPR036249">
    <property type="entry name" value="Thioredoxin-like_sf"/>
</dbReference>
<dbReference type="SFLD" id="SFLDG00358">
    <property type="entry name" value="Main_(cytGST)"/>
    <property type="match status" value="1"/>
</dbReference>
<dbReference type="Pfam" id="PF00043">
    <property type="entry name" value="GST_C"/>
    <property type="match status" value="1"/>
</dbReference>
<dbReference type="InterPro" id="IPR036282">
    <property type="entry name" value="Glutathione-S-Trfase_C_sf"/>
</dbReference>
<keyword evidence="7" id="KW-1185">Reference proteome</keyword>
<evidence type="ECO:0000256" key="1">
    <source>
        <dbReference type="ARBA" id="ARBA00012452"/>
    </source>
</evidence>
<dbReference type="Gene3D" id="1.20.1050.10">
    <property type="match status" value="1"/>
</dbReference>
<dbReference type="InterPro" id="IPR010987">
    <property type="entry name" value="Glutathione-S-Trfase_C-like"/>
</dbReference>
<dbReference type="InterPro" id="IPR050983">
    <property type="entry name" value="GST_Omega/HSP26"/>
</dbReference>
<evidence type="ECO:0000256" key="2">
    <source>
        <dbReference type="ARBA" id="ARBA00022679"/>
    </source>
</evidence>
<dbReference type="Pfam" id="PF13409">
    <property type="entry name" value="GST_N_2"/>
    <property type="match status" value="1"/>
</dbReference>
<gene>
    <name evidence="6" type="ORF">AVO44_18605</name>
</gene>
<feature type="domain" description="GST C-terminal" evidence="5">
    <location>
        <begin position="83"/>
        <end position="205"/>
    </location>
</feature>
<organism evidence="6 7">
    <name type="scientific">Ruegeria profundi</name>
    <dbReference type="NCBI Taxonomy" id="1685378"/>
    <lineage>
        <taxon>Bacteria</taxon>
        <taxon>Pseudomonadati</taxon>
        <taxon>Pseudomonadota</taxon>
        <taxon>Alphaproteobacteria</taxon>
        <taxon>Rhodobacterales</taxon>
        <taxon>Roseobacteraceae</taxon>
        <taxon>Ruegeria</taxon>
    </lineage>
</organism>
<dbReference type="InterPro" id="IPR004046">
    <property type="entry name" value="GST_C"/>
</dbReference>
<name>A0A0X3TND4_9RHOB</name>
<reference evidence="7" key="1">
    <citation type="submission" date="2015-12" db="EMBL/GenBank/DDBJ databases">
        <authorList>
            <person name="Zhang G."/>
            <person name="Stingl U."/>
        </authorList>
    </citation>
    <scope>NUCLEOTIDE SEQUENCE [LARGE SCALE GENOMIC DNA]</scope>
    <source>
        <strain evidence="7">ZGT108</strain>
    </source>
</reference>
<dbReference type="InterPro" id="IPR040079">
    <property type="entry name" value="Glutathione_S-Trfase"/>
</dbReference>
<evidence type="ECO:0000259" key="5">
    <source>
        <dbReference type="PROSITE" id="PS50405"/>
    </source>
</evidence>
<dbReference type="PROSITE" id="PS50404">
    <property type="entry name" value="GST_NTER"/>
    <property type="match status" value="1"/>
</dbReference>
<dbReference type="EMBL" id="LQBP01000012">
    <property type="protein sequence ID" value="KUJ77213.1"/>
    <property type="molecule type" value="Genomic_DNA"/>
</dbReference>
<evidence type="ECO:0000259" key="4">
    <source>
        <dbReference type="PROSITE" id="PS50404"/>
    </source>
</evidence>
<dbReference type="Gene3D" id="3.40.30.10">
    <property type="entry name" value="Glutaredoxin"/>
    <property type="match status" value="1"/>
</dbReference>
<evidence type="ECO:0000256" key="3">
    <source>
        <dbReference type="ARBA" id="ARBA00047960"/>
    </source>
</evidence>
<dbReference type="OrthoDB" id="9813092at2"/>
<dbReference type="PANTHER" id="PTHR43968:SF6">
    <property type="entry name" value="GLUTATHIONE S-TRANSFERASE OMEGA"/>
    <property type="match status" value="1"/>
</dbReference>
<dbReference type="EC" id="2.5.1.18" evidence="1"/>
<dbReference type="SFLD" id="SFLDS00019">
    <property type="entry name" value="Glutathione_Transferase_(cytos"/>
    <property type="match status" value="1"/>
</dbReference>
<dbReference type="SUPFAM" id="SSF47616">
    <property type="entry name" value="GST C-terminal domain-like"/>
    <property type="match status" value="1"/>
</dbReference>
<comment type="caution">
    <text evidence="6">The sequence shown here is derived from an EMBL/GenBank/DDBJ whole genome shotgun (WGS) entry which is preliminary data.</text>
</comment>
<keyword evidence="2 6" id="KW-0808">Transferase</keyword>
<dbReference type="Proteomes" id="UP000053690">
    <property type="component" value="Unassembled WGS sequence"/>
</dbReference>
<dbReference type="InterPro" id="IPR045073">
    <property type="entry name" value="Omega/Tau-like"/>
</dbReference>
<dbReference type="STRING" id="1685378.AVO44_18605"/>
<dbReference type="InterPro" id="IPR004045">
    <property type="entry name" value="Glutathione_S-Trfase_N"/>
</dbReference>
<protein>
    <recommendedName>
        <fullName evidence="1">glutathione transferase</fullName>
        <ecNumber evidence="1">2.5.1.18</ecNumber>
    </recommendedName>
</protein>
<dbReference type="AlphaFoldDB" id="A0A0X3TND4"/>
<accession>A0A0X3TND4</accession>
<evidence type="ECO:0000313" key="7">
    <source>
        <dbReference type="Proteomes" id="UP000053690"/>
    </source>
</evidence>
<dbReference type="GO" id="GO:0005737">
    <property type="term" value="C:cytoplasm"/>
    <property type="evidence" value="ECO:0007669"/>
    <property type="project" value="TreeGrafter"/>
</dbReference>
<sequence>MTLHLMSHVLCPYVQRAAISMFEKEVPFDRTDIDLGNKPDWFLEISPLGKTPVLTCDGHAIFESAAILEFLEDTQKRPLHPNDPISRAQHRGWIEFGSTILNDIAGFYSAKSEDMLDQKIATLAAKFSQLELQLDDGPYFSGSKFTLVDAVFAPIFRYFDTFDEIADFGILVGKKKVLAWRKALAARPSVVNAVSADYPRFLWEFLLKRDSYLSNLMKQPIGGDQYRLPHETTTQV</sequence>
<comment type="catalytic activity">
    <reaction evidence="3">
        <text>RX + glutathione = an S-substituted glutathione + a halide anion + H(+)</text>
        <dbReference type="Rhea" id="RHEA:16437"/>
        <dbReference type="ChEBI" id="CHEBI:15378"/>
        <dbReference type="ChEBI" id="CHEBI:16042"/>
        <dbReference type="ChEBI" id="CHEBI:17792"/>
        <dbReference type="ChEBI" id="CHEBI:57925"/>
        <dbReference type="ChEBI" id="CHEBI:90779"/>
        <dbReference type="EC" id="2.5.1.18"/>
    </reaction>
</comment>
<dbReference type="GO" id="GO:0004364">
    <property type="term" value="F:glutathione transferase activity"/>
    <property type="evidence" value="ECO:0007669"/>
    <property type="project" value="UniProtKB-EC"/>
</dbReference>